<dbReference type="InterPro" id="IPR007053">
    <property type="entry name" value="LRAT_dom"/>
</dbReference>
<dbReference type="EMBL" id="JAGKHQ010000021">
    <property type="protein sequence ID" value="KAG7474485.1"/>
    <property type="molecule type" value="Genomic_DNA"/>
</dbReference>
<dbReference type="GO" id="GO:0004623">
    <property type="term" value="F:phospholipase A2 activity"/>
    <property type="evidence" value="ECO:0007669"/>
    <property type="project" value="TreeGrafter"/>
</dbReference>
<comment type="similarity">
    <text evidence="1">Belongs to the H-rev107 family.</text>
</comment>
<evidence type="ECO:0000256" key="4">
    <source>
        <dbReference type="ARBA" id="ARBA00023098"/>
    </source>
</evidence>
<keyword evidence="4" id="KW-0443">Lipid metabolism</keyword>
<name>A0AAV6PTE0_SOLSE</name>
<evidence type="ECO:0000313" key="6">
    <source>
        <dbReference type="EMBL" id="KAG7474485.1"/>
    </source>
</evidence>
<dbReference type="GO" id="GO:0016410">
    <property type="term" value="F:N-acyltransferase activity"/>
    <property type="evidence" value="ECO:0007669"/>
    <property type="project" value="TreeGrafter"/>
</dbReference>
<dbReference type="AlphaFoldDB" id="A0AAV6PTE0"/>
<dbReference type="GO" id="GO:0070292">
    <property type="term" value="P:N-acylphosphatidylethanolamine metabolic process"/>
    <property type="evidence" value="ECO:0007669"/>
    <property type="project" value="TreeGrafter"/>
</dbReference>
<evidence type="ECO:0000313" key="7">
    <source>
        <dbReference type="Proteomes" id="UP000693946"/>
    </source>
</evidence>
<keyword evidence="2" id="KW-0808">Transferase</keyword>
<protein>
    <recommendedName>
        <fullName evidence="5">LRAT domain-containing protein</fullName>
    </recommendedName>
</protein>
<evidence type="ECO:0000259" key="5">
    <source>
        <dbReference type="PROSITE" id="PS51934"/>
    </source>
</evidence>
<sequence length="250" mass="28520">MSISPLLSRTLIKAVQGSAQHLLHSAVELNPQASANTFWGTAFQIDYEEMSESIRDVGIDKSEQPSAAMDRLGKWDSSFSRRQIEQSVFTAEYGDLIEFVNPRLGLSLWGVYVGEGHVAHFGVGDENMTQAACRSFLQQMMPKSSRVLKKTRICAQRITDIKLPLGTRIRVNNNKHNLVPTPQETMMYRCETFLQQEFKYNLMSFNSEHFATFIRYGQAVCNQIPFKKTNEAHVETTQTLQMIVQQRMET</sequence>
<evidence type="ECO:0000256" key="2">
    <source>
        <dbReference type="ARBA" id="ARBA00022679"/>
    </source>
</evidence>
<feature type="domain" description="LRAT" evidence="5">
    <location>
        <begin position="98"/>
        <end position="223"/>
    </location>
</feature>
<comment type="caution">
    <text evidence="6">The sequence shown here is derived from an EMBL/GenBank/DDBJ whole genome shotgun (WGS) entry which is preliminary data.</text>
</comment>
<accession>A0AAV6PTE0</accession>
<dbReference type="InterPro" id="IPR051496">
    <property type="entry name" value="H-rev107_PLA/AT"/>
</dbReference>
<dbReference type="PANTHER" id="PTHR13943">
    <property type="entry name" value="HRAS-LIKE SUPPRESSOR - RELATED"/>
    <property type="match status" value="1"/>
</dbReference>
<reference evidence="6 7" key="1">
    <citation type="journal article" date="2021" name="Sci. Rep.">
        <title>Chromosome anchoring in Senegalese sole (Solea senegalensis) reveals sex-associated markers and genome rearrangements in flatfish.</title>
        <authorList>
            <person name="Guerrero-Cozar I."/>
            <person name="Gomez-Garrido J."/>
            <person name="Berbel C."/>
            <person name="Martinez-Blanch J.F."/>
            <person name="Alioto T."/>
            <person name="Claros M.G."/>
            <person name="Gagnaire P.A."/>
            <person name="Manchado M."/>
        </authorList>
    </citation>
    <scope>NUCLEOTIDE SEQUENCE [LARGE SCALE GENOMIC DNA]</scope>
    <source>
        <strain evidence="6">Sse05_10M</strain>
    </source>
</reference>
<gene>
    <name evidence="6" type="ORF">JOB18_010020</name>
</gene>
<dbReference type="Proteomes" id="UP000693946">
    <property type="component" value="Linkage Group LG9"/>
</dbReference>
<dbReference type="GO" id="GO:0005737">
    <property type="term" value="C:cytoplasm"/>
    <property type="evidence" value="ECO:0007669"/>
    <property type="project" value="TreeGrafter"/>
</dbReference>
<keyword evidence="7" id="KW-1185">Reference proteome</keyword>
<organism evidence="6 7">
    <name type="scientific">Solea senegalensis</name>
    <name type="common">Senegalese sole</name>
    <dbReference type="NCBI Taxonomy" id="28829"/>
    <lineage>
        <taxon>Eukaryota</taxon>
        <taxon>Metazoa</taxon>
        <taxon>Chordata</taxon>
        <taxon>Craniata</taxon>
        <taxon>Vertebrata</taxon>
        <taxon>Euteleostomi</taxon>
        <taxon>Actinopterygii</taxon>
        <taxon>Neopterygii</taxon>
        <taxon>Teleostei</taxon>
        <taxon>Neoteleostei</taxon>
        <taxon>Acanthomorphata</taxon>
        <taxon>Carangaria</taxon>
        <taxon>Pleuronectiformes</taxon>
        <taxon>Pleuronectoidei</taxon>
        <taxon>Soleidae</taxon>
        <taxon>Solea</taxon>
    </lineage>
</organism>
<dbReference type="PROSITE" id="PS51934">
    <property type="entry name" value="LRAT"/>
    <property type="match status" value="1"/>
</dbReference>
<proteinExistence type="inferred from homology"/>
<dbReference type="Pfam" id="PF04970">
    <property type="entry name" value="LRAT"/>
    <property type="match status" value="1"/>
</dbReference>
<dbReference type="PANTHER" id="PTHR13943:SF37">
    <property type="entry name" value="PHOSPHOLIPASE A AND ACYLTRANSFERASE 1"/>
    <property type="match status" value="1"/>
</dbReference>
<evidence type="ECO:0000256" key="3">
    <source>
        <dbReference type="ARBA" id="ARBA00022801"/>
    </source>
</evidence>
<evidence type="ECO:0000256" key="1">
    <source>
        <dbReference type="ARBA" id="ARBA00007824"/>
    </source>
</evidence>
<dbReference type="GO" id="GO:0008970">
    <property type="term" value="F:phospholipase A1 activity"/>
    <property type="evidence" value="ECO:0007669"/>
    <property type="project" value="TreeGrafter"/>
</dbReference>
<keyword evidence="3" id="KW-0378">Hydrolase</keyword>